<evidence type="ECO:0000256" key="1">
    <source>
        <dbReference type="SAM" id="MobiDB-lite"/>
    </source>
</evidence>
<dbReference type="EMBL" id="AVOT02026953">
    <property type="protein sequence ID" value="MBW0518889.1"/>
    <property type="molecule type" value="Genomic_DNA"/>
</dbReference>
<protein>
    <submittedName>
        <fullName evidence="2">Uncharacterized protein</fullName>
    </submittedName>
</protein>
<gene>
    <name evidence="2" type="ORF">O181_058604</name>
</gene>
<proteinExistence type="predicted"/>
<evidence type="ECO:0000313" key="3">
    <source>
        <dbReference type="Proteomes" id="UP000765509"/>
    </source>
</evidence>
<reference evidence="2" key="1">
    <citation type="submission" date="2021-03" db="EMBL/GenBank/DDBJ databases">
        <title>Draft genome sequence of rust myrtle Austropuccinia psidii MF-1, a brazilian biotype.</title>
        <authorList>
            <person name="Quecine M.C."/>
            <person name="Pachon D.M.R."/>
            <person name="Bonatelli M.L."/>
            <person name="Correr F.H."/>
            <person name="Franceschini L.M."/>
            <person name="Leite T.F."/>
            <person name="Margarido G.R.A."/>
            <person name="Almeida C.A."/>
            <person name="Ferrarezi J.A."/>
            <person name="Labate C.A."/>
        </authorList>
    </citation>
    <scope>NUCLEOTIDE SEQUENCE</scope>
    <source>
        <strain evidence="2">MF-1</strain>
    </source>
</reference>
<accession>A0A9Q3HXT6</accession>
<sequence length="123" mass="14333">MRHFRGELEHSVKSRNTGKSSAEEDINILKEKATRIIIGSTEVNFKTTFNTPWKNSVERNPKEKSNNMKYKSEDTIRKLHILHRTTHLANTCPKRRKIDGIYIEKEPDVRKNIVNQENSADNS</sequence>
<dbReference type="AlphaFoldDB" id="A0A9Q3HXT6"/>
<feature type="region of interest" description="Disordered" evidence="1">
    <location>
        <begin position="1"/>
        <end position="25"/>
    </location>
</feature>
<comment type="caution">
    <text evidence="2">The sequence shown here is derived from an EMBL/GenBank/DDBJ whole genome shotgun (WGS) entry which is preliminary data.</text>
</comment>
<keyword evidence="3" id="KW-1185">Reference proteome</keyword>
<organism evidence="2 3">
    <name type="scientific">Austropuccinia psidii MF-1</name>
    <dbReference type="NCBI Taxonomy" id="1389203"/>
    <lineage>
        <taxon>Eukaryota</taxon>
        <taxon>Fungi</taxon>
        <taxon>Dikarya</taxon>
        <taxon>Basidiomycota</taxon>
        <taxon>Pucciniomycotina</taxon>
        <taxon>Pucciniomycetes</taxon>
        <taxon>Pucciniales</taxon>
        <taxon>Sphaerophragmiaceae</taxon>
        <taxon>Austropuccinia</taxon>
    </lineage>
</organism>
<name>A0A9Q3HXT6_9BASI</name>
<evidence type="ECO:0000313" key="2">
    <source>
        <dbReference type="EMBL" id="MBW0518889.1"/>
    </source>
</evidence>
<feature type="compositionally biased region" description="Basic and acidic residues" evidence="1">
    <location>
        <begin position="1"/>
        <end position="12"/>
    </location>
</feature>
<dbReference type="Proteomes" id="UP000765509">
    <property type="component" value="Unassembled WGS sequence"/>
</dbReference>